<proteinExistence type="predicted"/>
<reference evidence="1 2" key="1">
    <citation type="journal article" date="2022" name="bioRxiv">
        <title>An ancient truncated duplication of the anti-Mullerian hormone receptor type 2 gene is a potential conserved master sex determinant in the Pangasiidae catfish family.</title>
        <authorList>
            <person name="Wen M."/>
            <person name="Pan Q."/>
            <person name="Jouanno E."/>
            <person name="Montfort J."/>
            <person name="Zahm M."/>
            <person name="Cabau C."/>
            <person name="Klopp C."/>
            <person name="Iampietro C."/>
            <person name="Roques C."/>
            <person name="Bouchez O."/>
            <person name="Castinel A."/>
            <person name="Donnadieu C."/>
            <person name="Parrinello H."/>
            <person name="Poncet C."/>
            <person name="Belmonte E."/>
            <person name="Gautier V."/>
            <person name="Avarre J.-C."/>
            <person name="Dugue R."/>
            <person name="Gustiano R."/>
            <person name="Ha T.T.T."/>
            <person name="Campet M."/>
            <person name="Sriphairoj K."/>
            <person name="Ribolli J."/>
            <person name="de Almeida F.L."/>
            <person name="Desvignes T."/>
            <person name="Postlethwait J.H."/>
            <person name="Bucao C.F."/>
            <person name="Robinson-Rechavi M."/>
            <person name="Bobe J."/>
            <person name="Herpin A."/>
            <person name="Guiguen Y."/>
        </authorList>
    </citation>
    <scope>NUCLEOTIDE SEQUENCE [LARGE SCALE GENOMIC DNA]</scope>
    <source>
        <strain evidence="1">YG-Dec2019</strain>
    </source>
</reference>
<evidence type="ECO:0000313" key="1">
    <source>
        <dbReference type="EMBL" id="MCI4383910.1"/>
    </source>
</evidence>
<comment type="caution">
    <text evidence="1">The sequence shown here is derived from an EMBL/GenBank/DDBJ whole genome shotgun (WGS) entry which is preliminary data.</text>
</comment>
<evidence type="ECO:0000313" key="2">
    <source>
        <dbReference type="Proteomes" id="UP000829447"/>
    </source>
</evidence>
<dbReference type="Proteomes" id="UP000829447">
    <property type="component" value="Linkage Group LG12"/>
</dbReference>
<sequence length="537" mass="62228">MSSTPLAETEEDVFDLTDAVPETERLDSSLQKAKAQLSIKTRRHRPSRSRLRDSLSSTEGEDSLDGKSYSGLLSGSCSPLHVSLLCPSPFSDLHPSSSPARKDRAFTFETAESEKKEQRRRSACLLNPSSPTHLLKGNHLQQRQEDHAHIGHRDHLQQHLEDSPQLGDHLNLHHKEKSHLQHRDHPQLCQEDHTDLHQGDHLPLHQEDHTHLRQRDHTHLRQGDHIHLHQRDYTDLHQSDHHQKDQTHLHQRDHQKKDKTHVREKDHHQKDQTHLHKRDHLQKDETHVREKDHLQKDQTHLHKRDHLQKDKTHVREKDHLQKDQTHVREKDQVQLLEENHSPLRQREYSQSEDDSRDIGSDEPSSPTVLLDKKTRRRFLDLGVTLRRTYGKVRRERANRHAAETREPDGAGSRSSRSSGPPFVAFSWLSERIRGSGSPKNSSQSPSKSLSEDEELKNDSRSSRNESSQPYQSLSDHSDEGRDELRVVKKKTILPFSSGGRDRTEKQNGVQRDKKDNGHDGDDQKLLTSQSQCKSFDL</sequence>
<dbReference type="EMBL" id="CM040465">
    <property type="protein sequence ID" value="MCI4383910.1"/>
    <property type="molecule type" value="Genomic_DNA"/>
</dbReference>
<keyword evidence="2" id="KW-1185">Reference proteome</keyword>
<organism evidence="1 2">
    <name type="scientific">Pangasianodon gigas</name>
    <name type="common">Mekong giant catfish</name>
    <name type="synonym">Pangasius gigas</name>
    <dbReference type="NCBI Taxonomy" id="30993"/>
    <lineage>
        <taxon>Eukaryota</taxon>
        <taxon>Metazoa</taxon>
        <taxon>Chordata</taxon>
        <taxon>Craniata</taxon>
        <taxon>Vertebrata</taxon>
        <taxon>Euteleostomi</taxon>
        <taxon>Actinopterygii</taxon>
        <taxon>Neopterygii</taxon>
        <taxon>Teleostei</taxon>
        <taxon>Ostariophysi</taxon>
        <taxon>Siluriformes</taxon>
        <taxon>Pangasiidae</taxon>
        <taxon>Pangasianodon</taxon>
    </lineage>
</organism>
<accession>A0ACC5X046</accession>
<gene>
    <name evidence="1" type="ORF">PGIGA_G00032110</name>
</gene>
<name>A0ACC5X046_PANGG</name>
<protein>
    <submittedName>
        <fullName evidence="1">Uncharacterized protein</fullName>
    </submittedName>
</protein>